<dbReference type="InterPro" id="IPR001128">
    <property type="entry name" value="Cyt_P450"/>
</dbReference>
<name>A0A1M2V3A4_TRAPU</name>
<evidence type="ECO:0000256" key="2">
    <source>
        <dbReference type="ARBA" id="ARBA00004167"/>
    </source>
</evidence>
<dbReference type="STRING" id="154538.A0A1M2V3A4"/>
<proteinExistence type="inferred from homology"/>
<evidence type="ECO:0000256" key="9">
    <source>
        <dbReference type="ARBA" id="ARBA00023002"/>
    </source>
</evidence>
<evidence type="ECO:0000256" key="4">
    <source>
        <dbReference type="ARBA" id="ARBA00010617"/>
    </source>
</evidence>
<accession>A0A1M2V3A4</accession>
<evidence type="ECO:0000256" key="14">
    <source>
        <dbReference type="RuleBase" id="RU000461"/>
    </source>
</evidence>
<dbReference type="SUPFAM" id="SSF48264">
    <property type="entry name" value="Cytochrome P450"/>
    <property type="match status" value="1"/>
</dbReference>
<protein>
    <submittedName>
        <fullName evidence="15">O-methylsterigmatocystin oxidoreductase</fullName>
    </submittedName>
</protein>
<feature type="binding site" description="axial binding residue" evidence="13">
    <location>
        <position position="218"/>
    </location>
    <ligand>
        <name>heme</name>
        <dbReference type="ChEBI" id="CHEBI:30413"/>
    </ligand>
    <ligandPart>
        <name>Fe</name>
        <dbReference type="ChEBI" id="CHEBI:18248"/>
    </ligandPart>
</feature>
<dbReference type="InterPro" id="IPR017972">
    <property type="entry name" value="Cyt_P450_CS"/>
</dbReference>
<dbReference type="AlphaFoldDB" id="A0A1M2V3A4"/>
<evidence type="ECO:0000256" key="13">
    <source>
        <dbReference type="PIRSR" id="PIRSR602401-1"/>
    </source>
</evidence>
<comment type="cofactor">
    <cofactor evidence="1 13">
        <name>heme</name>
        <dbReference type="ChEBI" id="CHEBI:30413"/>
    </cofactor>
</comment>
<dbReference type="GO" id="GO:0005506">
    <property type="term" value="F:iron ion binding"/>
    <property type="evidence" value="ECO:0007669"/>
    <property type="project" value="InterPro"/>
</dbReference>
<dbReference type="PRINTS" id="PR00385">
    <property type="entry name" value="P450"/>
</dbReference>
<keyword evidence="8" id="KW-1133">Transmembrane helix</keyword>
<dbReference type="GO" id="GO:0016705">
    <property type="term" value="F:oxidoreductase activity, acting on paired donors, with incorporation or reduction of molecular oxygen"/>
    <property type="evidence" value="ECO:0007669"/>
    <property type="project" value="InterPro"/>
</dbReference>
<evidence type="ECO:0000256" key="7">
    <source>
        <dbReference type="ARBA" id="ARBA00022723"/>
    </source>
</evidence>
<evidence type="ECO:0000256" key="6">
    <source>
        <dbReference type="ARBA" id="ARBA00022692"/>
    </source>
</evidence>
<evidence type="ECO:0000313" key="15">
    <source>
        <dbReference type="EMBL" id="OJT02063.1"/>
    </source>
</evidence>
<organism evidence="15 16">
    <name type="scientific">Trametes pubescens</name>
    <name type="common">White-rot fungus</name>
    <dbReference type="NCBI Taxonomy" id="154538"/>
    <lineage>
        <taxon>Eukaryota</taxon>
        <taxon>Fungi</taxon>
        <taxon>Dikarya</taxon>
        <taxon>Basidiomycota</taxon>
        <taxon>Agaricomycotina</taxon>
        <taxon>Agaricomycetes</taxon>
        <taxon>Polyporales</taxon>
        <taxon>Polyporaceae</taxon>
        <taxon>Trametes</taxon>
    </lineage>
</organism>
<evidence type="ECO:0000256" key="5">
    <source>
        <dbReference type="ARBA" id="ARBA00022617"/>
    </source>
</evidence>
<reference evidence="15 16" key="1">
    <citation type="submission" date="2016-10" db="EMBL/GenBank/DDBJ databases">
        <title>Genome sequence of the basidiomycete white-rot fungus Trametes pubescens.</title>
        <authorList>
            <person name="Makela M.R."/>
            <person name="Granchi Z."/>
            <person name="Peng M."/>
            <person name="De Vries R.P."/>
            <person name="Grigoriev I."/>
            <person name="Riley R."/>
            <person name="Hilden K."/>
        </authorList>
    </citation>
    <scope>NUCLEOTIDE SEQUENCE [LARGE SCALE GENOMIC DNA]</scope>
    <source>
        <strain evidence="15 16">FBCC735</strain>
    </source>
</reference>
<dbReference type="EMBL" id="MNAD01001704">
    <property type="protein sequence ID" value="OJT02063.1"/>
    <property type="molecule type" value="Genomic_DNA"/>
</dbReference>
<dbReference type="PROSITE" id="PS00086">
    <property type="entry name" value="CYTOCHROME_P450"/>
    <property type="match status" value="1"/>
</dbReference>
<evidence type="ECO:0000256" key="8">
    <source>
        <dbReference type="ARBA" id="ARBA00022989"/>
    </source>
</evidence>
<evidence type="ECO:0000256" key="1">
    <source>
        <dbReference type="ARBA" id="ARBA00001971"/>
    </source>
</evidence>
<dbReference type="Pfam" id="PF00067">
    <property type="entry name" value="p450"/>
    <property type="match status" value="1"/>
</dbReference>
<dbReference type="OrthoDB" id="3934656at2759"/>
<dbReference type="InterPro" id="IPR002401">
    <property type="entry name" value="Cyt_P450_E_grp-I"/>
</dbReference>
<dbReference type="InterPro" id="IPR036396">
    <property type="entry name" value="Cyt_P450_sf"/>
</dbReference>
<keyword evidence="9 14" id="KW-0560">Oxidoreductase</keyword>
<gene>
    <name evidence="15" type="ORF">TRAPUB_7479</name>
</gene>
<evidence type="ECO:0000256" key="11">
    <source>
        <dbReference type="ARBA" id="ARBA00023033"/>
    </source>
</evidence>
<dbReference type="GO" id="GO:0016020">
    <property type="term" value="C:membrane"/>
    <property type="evidence" value="ECO:0007669"/>
    <property type="project" value="UniProtKB-SubCell"/>
</dbReference>
<dbReference type="GO" id="GO:0004497">
    <property type="term" value="F:monooxygenase activity"/>
    <property type="evidence" value="ECO:0007669"/>
    <property type="project" value="UniProtKB-KW"/>
</dbReference>
<evidence type="ECO:0000256" key="10">
    <source>
        <dbReference type="ARBA" id="ARBA00023004"/>
    </source>
</evidence>
<dbReference type="OMA" id="PHKANDN"/>
<dbReference type="InterPro" id="IPR050364">
    <property type="entry name" value="Cytochrome_P450_fung"/>
</dbReference>
<dbReference type="PANTHER" id="PTHR46300:SF7">
    <property type="entry name" value="P450, PUTATIVE (EUROFUNG)-RELATED"/>
    <property type="match status" value="1"/>
</dbReference>
<comment type="similarity">
    <text evidence="4 14">Belongs to the cytochrome P450 family.</text>
</comment>
<comment type="pathway">
    <text evidence="3">Secondary metabolite biosynthesis.</text>
</comment>
<keyword evidence="12" id="KW-0472">Membrane</keyword>
<dbReference type="Proteomes" id="UP000184267">
    <property type="component" value="Unassembled WGS sequence"/>
</dbReference>
<dbReference type="PRINTS" id="PR00463">
    <property type="entry name" value="EP450I"/>
</dbReference>
<sequence length="264" mass="29832">MKVLYSLDAHQPENRELIARVQDALHCTGDLATRTHPVDYVPVLRHVPGWIPGAGFQYALASCKAAVLHLKEVPFAKMRAAYMLSFLLGLFLAMSQYPEIQKKAHAELNRIVGPDRLPDFGDRDGLVYVNAVMKEAFRWHVVLPLSLPHRTVEDDVYGGYFIPAGTTVIPNTWAMLQDPDVYERPEQFKPERFIRDGQLNTTVPDPSAFAFGYGRRVCPGRYFANDLLYITAACALHVFRFEPPLDEQGRPIKIELQESHGLIS</sequence>
<evidence type="ECO:0000256" key="3">
    <source>
        <dbReference type="ARBA" id="ARBA00005179"/>
    </source>
</evidence>
<keyword evidence="7 13" id="KW-0479">Metal-binding</keyword>
<comment type="subcellular location">
    <subcellularLocation>
        <location evidence="2">Membrane</location>
        <topology evidence="2">Single-pass membrane protein</topology>
    </subcellularLocation>
</comment>
<keyword evidence="11 14" id="KW-0503">Monooxygenase</keyword>
<keyword evidence="5 13" id="KW-0349">Heme</keyword>
<dbReference type="Gene3D" id="1.10.630.10">
    <property type="entry name" value="Cytochrome P450"/>
    <property type="match status" value="1"/>
</dbReference>
<dbReference type="PANTHER" id="PTHR46300">
    <property type="entry name" value="P450, PUTATIVE (EUROFUNG)-RELATED-RELATED"/>
    <property type="match status" value="1"/>
</dbReference>
<keyword evidence="16" id="KW-1185">Reference proteome</keyword>
<evidence type="ECO:0000256" key="12">
    <source>
        <dbReference type="ARBA" id="ARBA00023136"/>
    </source>
</evidence>
<evidence type="ECO:0000313" key="16">
    <source>
        <dbReference type="Proteomes" id="UP000184267"/>
    </source>
</evidence>
<dbReference type="GO" id="GO:0020037">
    <property type="term" value="F:heme binding"/>
    <property type="evidence" value="ECO:0007669"/>
    <property type="project" value="InterPro"/>
</dbReference>
<keyword evidence="10 13" id="KW-0408">Iron</keyword>
<comment type="caution">
    <text evidence="15">The sequence shown here is derived from an EMBL/GenBank/DDBJ whole genome shotgun (WGS) entry which is preliminary data.</text>
</comment>
<keyword evidence="6" id="KW-0812">Transmembrane</keyword>